<dbReference type="Proteomes" id="UP000245207">
    <property type="component" value="Unassembled WGS sequence"/>
</dbReference>
<dbReference type="EMBL" id="PKPP01006611">
    <property type="protein sequence ID" value="PWA55947.1"/>
    <property type="molecule type" value="Genomic_DNA"/>
</dbReference>
<dbReference type="AlphaFoldDB" id="A0A2U1M3W9"/>
<accession>A0A2U1M3W9</accession>
<name>A0A2U1M3W9_ARTAN</name>
<reference evidence="1 2" key="1">
    <citation type="journal article" date="2018" name="Mol. Plant">
        <title>The genome of Artemisia annua provides insight into the evolution of Asteraceae family and artemisinin biosynthesis.</title>
        <authorList>
            <person name="Shen Q."/>
            <person name="Zhang L."/>
            <person name="Liao Z."/>
            <person name="Wang S."/>
            <person name="Yan T."/>
            <person name="Shi P."/>
            <person name="Liu M."/>
            <person name="Fu X."/>
            <person name="Pan Q."/>
            <person name="Wang Y."/>
            <person name="Lv Z."/>
            <person name="Lu X."/>
            <person name="Zhang F."/>
            <person name="Jiang W."/>
            <person name="Ma Y."/>
            <person name="Chen M."/>
            <person name="Hao X."/>
            <person name="Li L."/>
            <person name="Tang Y."/>
            <person name="Lv G."/>
            <person name="Zhou Y."/>
            <person name="Sun X."/>
            <person name="Brodelius P.E."/>
            <person name="Rose J.K.C."/>
            <person name="Tang K."/>
        </authorList>
    </citation>
    <scope>NUCLEOTIDE SEQUENCE [LARGE SCALE GENOMIC DNA]</scope>
    <source>
        <strain evidence="2">cv. Huhao1</strain>
        <tissue evidence="1">Leaf</tissue>
    </source>
</reference>
<sequence length="287" mass="33109">MDDIVDISIEDSSRPTLENMINSPIVDDLDLSILFLGKHATEQSFVELNSDEDFMVMLGAAKTYSIGEHDRLLKELAGFHQDAIAYLDKNHNKLWSRSKFGTKSKCDYMTNNISEAFNSWIGLLHYQPVLDMLDSIREKIMKRFDKKRRINLGEYEVSRSNDNKAEVKFTLFNELVTTNNLSRFQPSFPSHLRTHLLSASLLLRINMNRCSLSGEDSTNVKPSITSKSEICLNEEDVQCFWLSRCNGCWFSPFGEKRVHPPDRKVLASNGFSFWSERAWKQSVFSWI</sequence>
<evidence type="ECO:0000313" key="2">
    <source>
        <dbReference type="Proteomes" id="UP000245207"/>
    </source>
</evidence>
<organism evidence="1 2">
    <name type="scientific">Artemisia annua</name>
    <name type="common">Sweet wormwood</name>
    <dbReference type="NCBI Taxonomy" id="35608"/>
    <lineage>
        <taxon>Eukaryota</taxon>
        <taxon>Viridiplantae</taxon>
        <taxon>Streptophyta</taxon>
        <taxon>Embryophyta</taxon>
        <taxon>Tracheophyta</taxon>
        <taxon>Spermatophyta</taxon>
        <taxon>Magnoliopsida</taxon>
        <taxon>eudicotyledons</taxon>
        <taxon>Gunneridae</taxon>
        <taxon>Pentapetalae</taxon>
        <taxon>asterids</taxon>
        <taxon>campanulids</taxon>
        <taxon>Asterales</taxon>
        <taxon>Asteraceae</taxon>
        <taxon>Asteroideae</taxon>
        <taxon>Anthemideae</taxon>
        <taxon>Artemisiinae</taxon>
        <taxon>Artemisia</taxon>
    </lineage>
</organism>
<proteinExistence type="predicted"/>
<comment type="caution">
    <text evidence="1">The sequence shown here is derived from an EMBL/GenBank/DDBJ whole genome shotgun (WGS) entry which is preliminary data.</text>
</comment>
<evidence type="ECO:0000313" key="1">
    <source>
        <dbReference type="EMBL" id="PWA55947.1"/>
    </source>
</evidence>
<keyword evidence="2" id="KW-1185">Reference proteome</keyword>
<protein>
    <submittedName>
        <fullName evidence="1">Uncharacterized protein</fullName>
    </submittedName>
</protein>
<gene>
    <name evidence="1" type="ORF">CTI12_AA422390</name>
</gene>
<dbReference type="OrthoDB" id="1302282at2759"/>